<reference evidence="1" key="1">
    <citation type="submission" date="2019-01" db="EMBL/GenBank/DDBJ databases">
        <title>Draft genome sequences of three monokaryotic isolates of the white-rot basidiomycete fungus Dichomitus squalens.</title>
        <authorList>
            <consortium name="DOE Joint Genome Institute"/>
            <person name="Lopez S.C."/>
            <person name="Andreopoulos B."/>
            <person name="Pangilinan J."/>
            <person name="Lipzen A."/>
            <person name="Riley R."/>
            <person name="Ahrendt S."/>
            <person name="Ng V."/>
            <person name="Barry K."/>
            <person name="Daum C."/>
            <person name="Grigoriev I.V."/>
            <person name="Hilden K.S."/>
            <person name="Makela M.R."/>
            <person name="de Vries R.P."/>
        </authorList>
    </citation>
    <scope>NUCLEOTIDE SEQUENCE [LARGE SCALE GENOMIC DNA]</scope>
    <source>
        <strain evidence="1">OM18370.1</strain>
    </source>
</reference>
<dbReference type="Proteomes" id="UP000292957">
    <property type="component" value="Unassembled WGS sequence"/>
</dbReference>
<accession>A0A4Q9MGG5</accession>
<gene>
    <name evidence="1" type="ORF">BD311DRAFT_741503</name>
</gene>
<dbReference type="OrthoDB" id="2755073at2759"/>
<evidence type="ECO:0000313" key="1">
    <source>
        <dbReference type="EMBL" id="TBU24931.1"/>
    </source>
</evidence>
<protein>
    <recommendedName>
        <fullName evidence="2">F-box domain-containing protein</fullName>
    </recommendedName>
</protein>
<dbReference type="AlphaFoldDB" id="A0A4Q9MGG5"/>
<evidence type="ECO:0008006" key="2">
    <source>
        <dbReference type="Google" id="ProtNLM"/>
    </source>
</evidence>
<sequence>MPARRLPLEVLENVIDSLERDIGGYASLRACALTCTDCLPRSRLNLYYNVTLRDKEALSSFVQTLSIRSHLGLFVQQLCIGSSAHASYLSFAQGVLVRSLRNLRRLVLWMDWDNCPPKYHQIVSQFPIRELHLQREFESMARLFQLLWVLPDLRSVTLGPFVCDSLSAIVYERLSALATRRFCHNLTHLSLSFNHSNSAKNFPPKHAFGESIVRLSLAFDRTPSEDDLSEFSALADCISTSRKLERLDIADMIGTKGSPDLTCTSPLLGLFLRSATASPCFWCLHLDLASIFPPIVSELRSRIFTDDVKMTLDVQDTTAEVTSALREWYPKISYRVQMSQQSRYSLSLLGASTTNIVMFGTGAADTASTQAVKASLPPRGSTEFRGNLKAPVL</sequence>
<dbReference type="EMBL" id="ML143470">
    <property type="protein sequence ID" value="TBU24931.1"/>
    <property type="molecule type" value="Genomic_DNA"/>
</dbReference>
<organism evidence="1">
    <name type="scientific">Dichomitus squalens</name>
    <dbReference type="NCBI Taxonomy" id="114155"/>
    <lineage>
        <taxon>Eukaryota</taxon>
        <taxon>Fungi</taxon>
        <taxon>Dikarya</taxon>
        <taxon>Basidiomycota</taxon>
        <taxon>Agaricomycotina</taxon>
        <taxon>Agaricomycetes</taxon>
        <taxon>Polyporales</taxon>
        <taxon>Polyporaceae</taxon>
        <taxon>Dichomitus</taxon>
    </lineage>
</organism>
<name>A0A4Q9MGG5_9APHY</name>
<proteinExistence type="predicted"/>